<dbReference type="OrthoDB" id="4428031at2"/>
<dbReference type="RefSeq" id="WP_075000182.1">
    <property type="nucleotide sequence ID" value="NZ_FOGO01000004.1"/>
</dbReference>
<evidence type="ECO:0000256" key="1">
    <source>
        <dbReference type="SAM" id="MobiDB-lite"/>
    </source>
</evidence>
<dbReference type="Pfam" id="PF26526">
    <property type="entry name" value="DUF8175"/>
    <property type="match status" value="1"/>
</dbReference>
<feature type="domain" description="DUF8175" evidence="3">
    <location>
        <begin position="94"/>
        <end position="277"/>
    </location>
</feature>
<keyword evidence="5" id="KW-1185">Reference proteome</keyword>
<feature type="compositionally biased region" description="Basic and acidic residues" evidence="1">
    <location>
        <begin position="81"/>
        <end position="109"/>
    </location>
</feature>
<feature type="region of interest" description="Disordered" evidence="1">
    <location>
        <begin position="47"/>
        <end position="119"/>
    </location>
</feature>
<feature type="transmembrane region" description="Helical" evidence="2">
    <location>
        <begin position="21"/>
        <end position="40"/>
    </location>
</feature>
<evidence type="ECO:0000313" key="5">
    <source>
        <dbReference type="Proteomes" id="UP000182841"/>
    </source>
</evidence>
<reference evidence="5" key="1">
    <citation type="submission" date="2016-10" db="EMBL/GenBank/DDBJ databases">
        <authorList>
            <person name="Varghese N."/>
            <person name="Submissions S."/>
        </authorList>
    </citation>
    <scope>NUCLEOTIDE SEQUENCE [LARGE SCALE GENOMIC DNA]</scope>
    <source>
        <strain evidence="5">CGMCC 4.6825</strain>
    </source>
</reference>
<dbReference type="AlphaFoldDB" id="A0A1H9SBM9"/>
<name>A0A1H9SBM9_9ACTN</name>
<keyword evidence="2" id="KW-1133">Transmembrane helix</keyword>
<proteinExistence type="predicted"/>
<gene>
    <name evidence="4" type="ORF">SAMN05421870_104421</name>
</gene>
<evidence type="ECO:0000256" key="2">
    <source>
        <dbReference type="SAM" id="Phobius"/>
    </source>
</evidence>
<protein>
    <recommendedName>
        <fullName evidence="3">DUF8175 domain-containing protein</fullName>
    </recommendedName>
</protein>
<dbReference type="InterPro" id="IPR058488">
    <property type="entry name" value="DUF8175"/>
</dbReference>
<dbReference type="Proteomes" id="UP000182841">
    <property type="component" value="Unassembled WGS sequence"/>
</dbReference>
<dbReference type="EMBL" id="FOGO01000004">
    <property type="protein sequence ID" value="SER82371.1"/>
    <property type="molecule type" value="Genomic_DNA"/>
</dbReference>
<keyword evidence="2" id="KW-0472">Membrane</keyword>
<keyword evidence="2" id="KW-0812">Transmembrane</keyword>
<evidence type="ECO:0000259" key="3">
    <source>
        <dbReference type="Pfam" id="PF26526"/>
    </source>
</evidence>
<sequence>MLGRERNEVADDAPFWKQRSWVYSAVFLGTALVMATFSYLTGADNGRADAATPVPKAVKGPLSPGAEGDDPLPPGKRPHGCRTEDQDMKDADEEGKQEKKGEEPGEEKPGNGLSSARPTAAPEDVVWKNLDGMHVPTSPSVGPTRFDGPVWWCYAHTPMGAVMAAHGVLTHMGTDDWRTVAEQQIVPGEGRDSFISQRSGLGPDLDREDAGVYSGFLVGSYTRDRVQVRLLIKGVGGGLGATTVTMRWSGGDWKVEPQSDGTLYSASESTVSSGGFVRWGAA</sequence>
<organism evidence="4 5">
    <name type="scientific">Streptomyces qinglanensis</name>
    <dbReference type="NCBI Taxonomy" id="943816"/>
    <lineage>
        <taxon>Bacteria</taxon>
        <taxon>Bacillati</taxon>
        <taxon>Actinomycetota</taxon>
        <taxon>Actinomycetes</taxon>
        <taxon>Kitasatosporales</taxon>
        <taxon>Streptomycetaceae</taxon>
        <taxon>Streptomyces</taxon>
    </lineage>
</organism>
<evidence type="ECO:0000313" key="4">
    <source>
        <dbReference type="EMBL" id="SER82371.1"/>
    </source>
</evidence>
<accession>A0A1H9SBM9</accession>